<proteinExistence type="predicted"/>
<evidence type="ECO:0000256" key="1">
    <source>
        <dbReference type="SAM" id="MobiDB-lite"/>
    </source>
</evidence>
<sequence length="332" mass="36428">MPRLPIAVVIPTRNEAANIVSTVRSVIAHFTAVVVVDSESTDDTRELAKAEGAEVIGYTWDGGYPKKKQWCLDRVRTDIDWVLFLDGDETPSGELLAELRRIFLDGRPVRPAAFDIPLGYWFAGRRLRHGHTIVKRALLDRTRARFPEPADLAAPGMGEQEGHYQPLAEPVYRLRAPIEHRDLDPVRTWFERHNRYSDWEAWLECHPAVREEIRLAKTRQGQLFHRAPLKPLLSFGYAYVYRRGFLDGRAGLDYALAMSFYRWQIGLKTREARAAAPPEAAPPAGRDAGGGADADAGAGGGTGGGGGAGPGLDAATGAGWSGGQPDPGARDR</sequence>
<keyword evidence="3" id="KW-0328">Glycosyltransferase</keyword>
<evidence type="ECO:0000313" key="3">
    <source>
        <dbReference type="EMBL" id="MDT0264809.1"/>
    </source>
</evidence>
<feature type="compositionally biased region" description="Low complexity" evidence="1">
    <location>
        <begin position="274"/>
        <end position="286"/>
    </location>
</feature>
<gene>
    <name evidence="3" type="ORF">RM844_00740</name>
</gene>
<dbReference type="EMBL" id="JAVREO010000001">
    <property type="protein sequence ID" value="MDT0264809.1"/>
    <property type="molecule type" value="Genomic_DNA"/>
</dbReference>
<keyword evidence="4" id="KW-1185">Reference proteome</keyword>
<dbReference type="EC" id="2.4.-.-" evidence="3"/>
<organism evidence="3 4">
    <name type="scientific">Streptomyces chisholmiae</name>
    <dbReference type="NCBI Taxonomy" id="3075540"/>
    <lineage>
        <taxon>Bacteria</taxon>
        <taxon>Bacillati</taxon>
        <taxon>Actinomycetota</taxon>
        <taxon>Actinomycetes</taxon>
        <taxon>Kitasatosporales</taxon>
        <taxon>Streptomycetaceae</taxon>
        <taxon>Streptomyces</taxon>
    </lineage>
</organism>
<dbReference type="Pfam" id="PF00535">
    <property type="entry name" value="Glycos_transf_2"/>
    <property type="match status" value="1"/>
</dbReference>
<feature type="region of interest" description="Disordered" evidence="1">
    <location>
        <begin position="274"/>
        <end position="332"/>
    </location>
</feature>
<dbReference type="Gene3D" id="3.90.550.10">
    <property type="entry name" value="Spore Coat Polysaccharide Biosynthesis Protein SpsA, Chain A"/>
    <property type="match status" value="1"/>
</dbReference>
<evidence type="ECO:0000259" key="2">
    <source>
        <dbReference type="Pfam" id="PF00535"/>
    </source>
</evidence>
<dbReference type="GO" id="GO:0016757">
    <property type="term" value="F:glycosyltransferase activity"/>
    <property type="evidence" value="ECO:0007669"/>
    <property type="project" value="UniProtKB-KW"/>
</dbReference>
<comment type="caution">
    <text evidence="3">The sequence shown here is derived from an EMBL/GenBank/DDBJ whole genome shotgun (WGS) entry which is preliminary data.</text>
</comment>
<dbReference type="PANTHER" id="PTHR43630:SF2">
    <property type="entry name" value="GLYCOSYLTRANSFERASE"/>
    <property type="match status" value="1"/>
</dbReference>
<dbReference type="Proteomes" id="UP001183410">
    <property type="component" value="Unassembled WGS sequence"/>
</dbReference>
<feature type="domain" description="Glycosyltransferase 2-like" evidence="2">
    <location>
        <begin position="8"/>
        <end position="121"/>
    </location>
</feature>
<dbReference type="InterPro" id="IPR029044">
    <property type="entry name" value="Nucleotide-diphossugar_trans"/>
</dbReference>
<name>A0ABU2JIK1_9ACTN</name>
<dbReference type="SUPFAM" id="SSF53448">
    <property type="entry name" value="Nucleotide-diphospho-sugar transferases"/>
    <property type="match status" value="1"/>
</dbReference>
<accession>A0ABU2JIK1</accession>
<feature type="compositionally biased region" description="Gly residues" evidence="1">
    <location>
        <begin position="287"/>
        <end position="310"/>
    </location>
</feature>
<dbReference type="CDD" id="cd02511">
    <property type="entry name" value="Beta4Glucosyltransferase"/>
    <property type="match status" value="1"/>
</dbReference>
<dbReference type="InterPro" id="IPR001173">
    <property type="entry name" value="Glyco_trans_2-like"/>
</dbReference>
<evidence type="ECO:0000313" key="4">
    <source>
        <dbReference type="Proteomes" id="UP001183410"/>
    </source>
</evidence>
<keyword evidence="3" id="KW-0808">Transferase</keyword>
<reference evidence="4" key="1">
    <citation type="submission" date="2023-07" db="EMBL/GenBank/DDBJ databases">
        <title>30 novel species of actinomycetes from the DSMZ collection.</title>
        <authorList>
            <person name="Nouioui I."/>
        </authorList>
    </citation>
    <scope>NUCLEOTIDE SEQUENCE [LARGE SCALE GENOMIC DNA]</scope>
    <source>
        <strain evidence="4">DSM 44915</strain>
    </source>
</reference>
<dbReference type="PANTHER" id="PTHR43630">
    <property type="entry name" value="POLY-BETA-1,6-N-ACETYL-D-GLUCOSAMINE SYNTHASE"/>
    <property type="match status" value="1"/>
</dbReference>
<protein>
    <submittedName>
        <fullName evidence="3">Glycosyltransferase family 2 protein</fullName>
        <ecNumber evidence="3">2.4.-.-</ecNumber>
    </submittedName>
</protein>